<evidence type="ECO:0000313" key="5">
    <source>
        <dbReference type="EMBL" id="NVK82561.1"/>
    </source>
</evidence>
<dbReference type="FunFam" id="3.40.50.980:FF:000002">
    <property type="entry name" value="Enterobactin synthetase component F"/>
    <property type="match status" value="1"/>
</dbReference>
<name>A0A7Y7EBE2_STRMO</name>
<dbReference type="EMBL" id="JABBXF010000161">
    <property type="protein sequence ID" value="NVK82561.1"/>
    <property type="molecule type" value="Genomic_DNA"/>
</dbReference>
<protein>
    <submittedName>
        <fullName evidence="5">Amino acid adenylation domain-containing protein</fullName>
    </submittedName>
</protein>
<dbReference type="NCBIfam" id="TIGR01733">
    <property type="entry name" value="AA-adenyl-dom"/>
    <property type="match status" value="1"/>
</dbReference>
<reference evidence="5 6" key="1">
    <citation type="submission" date="2020-04" db="EMBL/GenBank/DDBJ databases">
        <title>Draft Genome Sequence of Streptomyces morookaense DSM 40503, an 8-azaguanine-producing strain.</title>
        <authorList>
            <person name="Qi J."/>
            <person name="Gao J.-M."/>
        </authorList>
    </citation>
    <scope>NUCLEOTIDE SEQUENCE [LARGE SCALE GENOMIC DNA]</scope>
    <source>
        <strain evidence="5 6">DSM 40503</strain>
    </source>
</reference>
<dbReference type="GO" id="GO:0008610">
    <property type="term" value="P:lipid biosynthetic process"/>
    <property type="evidence" value="ECO:0007669"/>
    <property type="project" value="UniProtKB-ARBA"/>
</dbReference>
<dbReference type="GO" id="GO:0031177">
    <property type="term" value="F:phosphopantetheine binding"/>
    <property type="evidence" value="ECO:0007669"/>
    <property type="project" value="InterPro"/>
</dbReference>
<evidence type="ECO:0000256" key="2">
    <source>
        <dbReference type="ARBA" id="ARBA00022450"/>
    </source>
</evidence>
<dbReference type="InterPro" id="IPR020806">
    <property type="entry name" value="PKS_PP-bd"/>
</dbReference>
<dbReference type="PROSITE" id="PS00455">
    <property type="entry name" value="AMP_BINDING"/>
    <property type="match status" value="1"/>
</dbReference>
<dbReference type="Gene3D" id="3.40.50.980">
    <property type="match status" value="2"/>
</dbReference>
<dbReference type="GO" id="GO:0043041">
    <property type="term" value="P:amino acid activation for nonribosomal peptide biosynthetic process"/>
    <property type="evidence" value="ECO:0007669"/>
    <property type="project" value="TreeGrafter"/>
</dbReference>
<dbReference type="PANTHER" id="PTHR45527:SF1">
    <property type="entry name" value="FATTY ACID SYNTHASE"/>
    <property type="match status" value="1"/>
</dbReference>
<evidence type="ECO:0000313" key="6">
    <source>
        <dbReference type="Proteomes" id="UP000587462"/>
    </source>
</evidence>
<dbReference type="Gene3D" id="3.30.559.10">
    <property type="entry name" value="Chloramphenicol acetyltransferase-like domain"/>
    <property type="match status" value="2"/>
</dbReference>
<dbReference type="FunFam" id="2.30.38.10:FF:000001">
    <property type="entry name" value="Non-ribosomal peptide synthetase PvdI"/>
    <property type="match status" value="1"/>
</dbReference>
<sequence>MNPELELLNDLRSARVLIWNKGDDRLGFSFPQDTGFPQELKDRVKERKEQLLHVLELSGIDSQERARQATHYKLPDAAYDRTLRSIQKGMYLQSRIDELGFTYTIPLFVELPGADAESAERAVRALLAAEPILRMRVHEDLSYELLPAEAFDIAFTRIASGELDALRDDRARTVFPLADGQLIRPEIVELADGQGVVAGLTHHHMLSDAYSMELLAGRLAELHDAPAGADAAARALNYFDLAEQQRIDVARPEYAAARDALAARLAAAEKLRLKRTPAHGADNRAGTLRYELAPQQHRALAELSGRHGLSLYALLFTGLYQTLSSFAGGQTDFAVGITVANRPPAFQPAVGPFINTLPLLPEFRGSDRFLDNARRVNEAVVELNQHHQLNLNMLTDALPGGAADLADVLQVLFTMHNFAPVEKAATAAGHRVLPYDDLAEKFGISVIAKEDGDRVSFTVTYTEARYERAYVQALFDAYLTLLCSVAAAPEDEVTDRLELVDADGLQQLAEWNRTEWDHGSVQTAVEMFERQVQRTPDAPAVVFRDRQLTYSELNERANRLAHLLAEQHNVRTGSLVCLLLDRSEHMLVAVLGVMKAGGAYVPVDPGSPHERIRFILSDTGSPLLLTDERNATDCRGAGLPVPVLSVDGAGDALAAQPAGNPGLPLTGSDLAYVIYTSGTTGQPKGVLCEHGGLVNRIQWMNRAFPLDAADRVLQKTPYVFDVSVWELLWANWFGATIVFAEPEDHKDPYALMELIEREQVSVVHFVPSMFSAFLEAVEASAGPAPQGLASLRYVFCSGEELKLAQVRSAHALLPGARLHNLYGPTEASIDVLHHPCTDPAMDAVRIGTPIDNTQAYVLNAARTPLPVHAIGELYLGGAGLARGYLNRPELTAERFVGNPFGTGRLYRTGDLVRRLPDGGIEYLGRNDFQVKIRGYRIELGEIEAALARFPGVKQGIALVRQPDPQRPELKHLVGYYVADHPLDETALTGALNASLPSYMVPHALVHLTAVPVTVNGKLDRKALPDPGPTDAGRERIAPRTTLQEQVHALWAEHLGLRPDELGIRDDATRLGMDSIVAIRLASRLRQQLGLAVGVRDVFSLPTIEQFADFVESRRAAASEPRADVLTEQGALTGEVELLPIQSWFFEQGFARPEHWNQAFLVRTPELTLSRLESALRALAEHHDALRLRYRGTEQFYDPAAPFPGLNVLDVRGLPAAEGTPEFTEALHRTLTGWQRGFDLEHGPMYAVGYLHG</sequence>
<dbReference type="Proteomes" id="UP000587462">
    <property type="component" value="Unassembled WGS sequence"/>
</dbReference>
<feature type="non-terminal residue" evidence="5">
    <location>
        <position position="1252"/>
    </location>
</feature>
<dbReference type="RefSeq" id="WP_171088208.1">
    <property type="nucleotide sequence ID" value="NZ_JABBXF010000161.1"/>
</dbReference>
<dbReference type="InterPro" id="IPR036736">
    <property type="entry name" value="ACP-like_sf"/>
</dbReference>
<organism evidence="5 6">
    <name type="scientific">Streptomyces morookaense</name>
    <name type="common">Streptoverticillium morookaense</name>
    <dbReference type="NCBI Taxonomy" id="1970"/>
    <lineage>
        <taxon>Bacteria</taxon>
        <taxon>Bacillati</taxon>
        <taxon>Actinomycetota</taxon>
        <taxon>Actinomycetes</taxon>
        <taxon>Kitasatosporales</taxon>
        <taxon>Streptomycetaceae</taxon>
        <taxon>Streptomyces</taxon>
    </lineage>
</organism>
<dbReference type="GO" id="GO:0044550">
    <property type="term" value="P:secondary metabolite biosynthetic process"/>
    <property type="evidence" value="ECO:0007669"/>
    <property type="project" value="UniProtKB-ARBA"/>
</dbReference>
<dbReference type="Gene3D" id="3.30.559.30">
    <property type="entry name" value="Nonribosomal peptide synthetase, condensation domain"/>
    <property type="match status" value="1"/>
</dbReference>
<dbReference type="InterPro" id="IPR010071">
    <property type="entry name" value="AA_adenyl_dom"/>
</dbReference>
<dbReference type="GO" id="GO:0017000">
    <property type="term" value="P:antibiotic biosynthetic process"/>
    <property type="evidence" value="ECO:0007669"/>
    <property type="project" value="UniProtKB-ARBA"/>
</dbReference>
<dbReference type="Pfam" id="PF00550">
    <property type="entry name" value="PP-binding"/>
    <property type="match status" value="1"/>
</dbReference>
<dbReference type="Gene3D" id="1.10.1200.10">
    <property type="entry name" value="ACP-like"/>
    <property type="match status" value="1"/>
</dbReference>
<dbReference type="SUPFAM" id="SSF56801">
    <property type="entry name" value="Acetyl-CoA synthetase-like"/>
    <property type="match status" value="1"/>
</dbReference>
<dbReference type="SMART" id="SM00823">
    <property type="entry name" value="PKS_PP"/>
    <property type="match status" value="1"/>
</dbReference>
<dbReference type="PROSITE" id="PS50075">
    <property type="entry name" value="CARRIER"/>
    <property type="match status" value="1"/>
</dbReference>
<dbReference type="SUPFAM" id="SSF47336">
    <property type="entry name" value="ACP-like"/>
    <property type="match status" value="1"/>
</dbReference>
<dbReference type="SUPFAM" id="SSF52777">
    <property type="entry name" value="CoA-dependent acyltransferases"/>
    <property type="match status" value="3"/>
</dbReference>
<comment type="cofactor">
    <cofactor evidence="1">
        <name>pantetheine 4'-phosphate</name>
        <dbReference type="ChEBI" id="CHEBI:47942"/>
    </cofactor>
</comment>
<dbReference type="Gene3D" id="2.30.38.10">
    <property type="entry name" value="Luciferase, Domain 3"/>
    <property type="match status" value="1"/>
</dbReference>
<feature type="domain" description="Carrier" evidence="4">
    <location>
        <begin position="1037"/>
        <end position="1114"/>
    </location>
</feature>
<keyword evidence="2" id="KW-0596">Phosphopantetheine</keyword>
<dbReference type="Gene3D" id="3.30.300.30">
    <property type="match status" value="1"/>
</dbReference>
<keyword evidence="3" id="KW-0597">Phosphoprotein</keyword>
<dbReference type="InterPro" id="IPR000873">
    <property type="entry name" value="AMP-dep_synth/lig_dom"/>
</dbReference>
<evidence type="ECO:0000256" key="1">
    <source>
        <dbReference type="ARBA" id="ARBA00001957"/>
    </source>
</evidence>
<accession>A0A7Y7EBE2</accession>
<comment type="caution">
    <text evidence="5">The sequence shown here is derived from an EMBL/GenBank/DDBJ whole genome shotgun (WGS) entry which is preliminary data.</text>
</comment>
<evidence type="ECO:0000259" key="4">
    <source>
        <dbReference type="PROSITE" id="PS50075"/>
    </source>
</evidence>
<gene>
    <name evidence="5" type="ORF">HG542_33720</name>
</gene>
<dbReference type="InterPro" id="IPR044894">
    <property type="entry name" value="TubC_N_sf"/>
</dbReference>
<dbReference type="FunFam" id="3.40.50.980:FF:000001">
    <property type="entry name" value="Non-ribosomal peptide synthetase"/>
    <property type="match status" value="1"/>
</dbReference>
<dbReference type="CDD" id="cd05930">
    <property type="entry name" value="A_NRPS"/>
    <property type="match status" value="1"/>
</dbReference>
<dbReference type="FunFam" id="3.40.50.12780:FF:000012">
    <property type="entry name" value="Non-ribosomal peptide synthetase"/>
    <property type="match status" value="1"/>
</dbReference>
<dbReference type="InterPro" id="IPR001242">
    <property type="entry name" value="Condensation_dom"/>
</dbReference>
<dbReference type="Pfam" id="PF00668">
    <property type="entry name" value="Condensation"/>
    <property type="match status" value="2"/>
</dbReference>
<proteinExistence type="predicted"/>
<dbReference type="InterPro" id="IPR023213">
    <property type="entry name" value="CAT-like_dom_sf"/>
</dbReference>
<dbReference type="FunFam" id="3.30.300.30:FF:000010">
    <property type="entry name" value="Enterobactin synthetase component F"/>
    <property type="match status" value="1"/>
</dbReference>
<evidence type="ECO:0000256" key="3">
    <source>
        <dbReference type="ARBA" id="ARBA00022553"/>
    </source>
</evidence>
<dbReference type="GO" id="GO:0005737">
    <property type="term" value="C:cytoplasm"/>
    <property type="evidence" value="ECO:0007669"/>
    <property type="project" value="TreeGrafter"/>
</dbReference>
<dbReference type="GO" id="GO:0003824">
    <property type="term" value="F:catalytic activity"/>
    <property type="evidence" value="ECO:0007669"/>
    <property type="project" value="InterPro"/>
</dbReference>
<dbReference type="InterPro" id="IPR009081">
    <property type="entry name" value="PP-bd_ACP"/>
</dbReference>
<dbReference type="InterPro" id="IPR006162">
    <property type="entry name" value="Ppantetheine_attach_site"/>
</dbReference>
<keyword evidence="6" id="KW-1185">Reference proteome</keyword>
<dbReference type="InterPro" id="IPR045851">
    <property type="entry name" value="AMP-bd_C_sf"/>
</dbReference>
<dbReference type="PROSITE" id="PS00012">
    <property type="entry name" value="PHOSPHOPANTETHEINE"/>
    <property type="match status" value="1"/>
</dbReference>
<dbReference type="Pfam" id="PF00501">
    <property type="entry name" value="AMP-binding"/>
    <property type="match status" value="1"/>
</dbReference>
<dbReference type="InterPro" id="IPR020845">
    <property type="entry name" value="AMP-binding_CS"/>
</dbReference>
<dbReference type="PANTHER" id="PTHR45527">
    <property type="entry name" value="NONRIBOSOMAL PEPTIDE SYNTHETASE"/>
    <property type="match status" value="1"/>
</dbReference>
<dbReference type="SMART" id="SM01294">
    <property type="entry name" value="PKS_PP_betabranch"/>
    <property type="match status" value="1"/>
</dbReference>
<dbReference type="AlphaFoldDB" id="A0A7Y7EBE2"/>
<dbReference type="Gene3D" id="1.10.10.1830">
    <property type="entry name" value="Non-ribosomal peptide synthase, adenylation domain"/>
    <property type="match status" value="1"/>
</dbReference>